<evidence type="ECO:0008006" key="4">
    <source>
        <dbReference type="Google" id="ProtNLM"/>
    </source>
</evidence>
<protein>
    <recommendedName>
        <fullName evidence="4">Lactococcin 972 family bacteriocin</fullName>
    </recommendedName>
</protein>
<dbReference type="AlphaFoldDB" id="Q24VX9"/>
<accession>Q24VX9</accession>
<dbReference type="EMBL" id="AP008230">
    <property type="protein sequence ID" value="BAE83813.1"/>
    <property type="molecule type" value="Genomic_DNA"/>
</dbReference>
<keyword evidence="3" id="KW-1185">Reference proteome</keyword>
<dbReference type="Pfam" id="PF09683">
    <property type="entry name" value="Lactococcin_972"/>
    <property type="match status" value="1"/>
</dbReference>
<dbReference type="STRING" id="138119.DSY2024"/>
<reference evidence="2 3" key="1">
    <citation type="journal article" date="2006" name="J. Bacteriol.">
        <title>Complete genome sequence of the dehalorespiring bacterium Desulfitobacterium hafniense Y51 and comparison with Dehalococcoides ethenogenes 195.</title>
        <authorList>
            <person name="Nonaka H."/>
            <person name="Keresztes G."/>
            <person name="Shinoda Y."/>
            <person name="Ikenaga Y."/>
            <person name="Abe M."/>
            <person name="Naito K."/>
            <person name="Inatomi K."/>
            <person name="Furukawa K."/>
            <person name="Inui M."/>
            <person name="Yukawa H."/>
        </authorList>
    </citation>
    <scope>NUCLEOTIDE SEQUENCE [LARGE SCALE GENOMIC DNA]</scope>
    <source>
        <strain evidence="2 3">Y51</strain>
    </source>
</reference>
<gene>
    <name evidence="2" type="ordered locus">DSY2024</name>
</gene>
<evidence type="ECO:0000256" key="1">
    <source>
        <dbReference type="SAM" id="SignalP"/>
    </source>
</evidence>
<feature type="signal peptide" evidence="1">
    <location>
        <begin position="1"/>
        <end position="31"/>
    </location>
</feature>
<name>Q24VX9_DESHY</name>
<sequence length="126" mass="13427">MEGLIMLKKRFLGALAVATLLTLSFGTPVMAQSGSAVFTNEGVTPFAISYPGGGTWDTGTKTSGAQKHVWSHYLHPDNCHSATAKLDTQTEKDVKSAGSWAKADVYGNPSYTGYTFWDNNATGCSK</sequence>
<feature type="chain" id="PRO_5004202529" description="Lactococcin 972 family bacteriocin" evidence="1">
    <location>
        <begin position="32"/>
        <end position="126"/>
    </location>
</feature>
<dbReference type="Gene3D" id="2.60.40.2850">
    <property type="match status" value="1"/>
</dbReference>
<keyword evidence="1" id="KW-0732">Signal</keyword>
<dbReference type="InterPro" id="IPR006540">
    <property type="entry name" value="Lactococcin_972"/>
</dbReference>
<dbReference type="HOGENOM" id="CLU_1955102_0_0_9"/>
<organism evidence="2 3">
    <name type="scientific">Desulfitobacterium hafniense (strain Y51)</name>
    <dbReference type="NCBI Taxonomy" id="138119"/>
    <lineage>
        <taxon>Bacteria</taxon>
        <taxon>Bacillati</taxon>
        <taxon>Bacillota</taxon>
        <taxon>Clostridia</taxon>
        <taxon>Eubacteriales</taxon>
        <taxon>Desulfitobacteriaceae</taxon>
        <taxon>Desulfitobacterium</taxon>
    </lineage>
</organism>
<dbReference type="eggNOG" id="ENOG503454U">
    <property type="taxonomic scope" value="Bacteria"/>
</dbReference>
<dbReference type="Proteomes" id="UP000001946">
    <property type="component" value="Chromosome"/>
</dbReference>
<proteinExistence type="predicted"/>
<dbReference type="KEGG" id="dsy:DSY2024"/>
<evidence type="ECO:0000313" key="2">
    <source>
        <dbReference type="EMBL" id="BAE83813.1"/>
    </source>
</evidence>
<evidence type="ECO:0000313" key="3">
    <source>
        <dbReference type="Proteomes" id="UP000001946"/>
    </source>
</evidence>